<dbReference type="AlphaFoldDB" id="A0A6G0TQF9"/>
<dbReference type="Proteomes" id="UP000475862">
    <property type="component" value="Unassembled WGS sequence"/>
</dbReference>
<sequence length="174" mass="20159">MIRHVKYMSITYAYKNCVMNYVYTIALNIKDNDVIMLTIQVIEAYCMHLPNFSIHSGALCCRITLTYQYLKYSSFYLIIADNYADKVFSLLLAKLRPTELHFNQAGGVRGKKAASNYYAFIFKYPITNHFDSVAVWFMSKCTSAKYLVHFVPCTKENCLHFVTGTNSHKKFPLH</sequence>
<protein>
    <submittedName>
        <fullName evidence="1">Uncharacterized protein</fullName>
    </submittedName>
</protein>
<gene>
    <name evidence="1" type="ORF">AGLY_007071</name>
</gene>
<reference evidence="1 2" key="1">
    <citation type="submission" date="2019-08" db="EMBL/GenBank/DDBJ databases">
        <title>The genome of the soybean aphid Biotype 1, its phylome, world population structure and adaptation to the North American continent.</title>
        <authorList>
            <person name="Giordano R."/>
            <person name="Donthu R.K."/>
            <person name="Hernandez A.G."/>
            <person name="Wright C.L."/>
            <person name="Zimin A.V."/>
        </authorList>
    </citation>
    <scope>NUCLEOTIDE SEQUENCE [LARGE SCALE GENOMIC DNA]</scope>
    <source>
        <tissue evidence="1">Whole aphids</tissue>
    </source>
</reference>
<accession>A0A6G0TQF9</accession>
<comment type="caution">
    <text evidence="1">The sequence shown here is derived from an EMBL/GenBank/DDBJ whole genome shotgun (WGS) entry which is preliminary data.</text>
</comment>
<name>A0A6G0TQF9_APHGL</name>
<organism evidence="1 2">
    <name type="scientific">Aphis glycines</name>
    <name type="common">Soybean aphid</name>
    <dbReference type="NCBI Taxonomy" id="307491"/>
    <lineage>
        <taxon>Eukaryota</taxon>
        <taxon>Metazoa</taxon>
        <taxon>Ecdysozoa</taxon>
        <taxon>Arthropoda</taxon>
        <taxon>Hexapoda</taxon>
        <taxon>Insecta</taxon>
        <taxon>Pterygota</taxon>
        <taxon>Neoptera</taxon>
        <taxon>Paraneoptera</taxon>
        <taxon>Hemiptera</taxon>
        <taxon>Sternorrhyncha</taxon>
        <taxon>Aphidomorpha</taxon>
        <taxon>Aphidoidea</taxon>
        <taxon>Aphididae</taxon>
        <taxon>Aphidini</taxon>
        <taxon>Aphis</taxon>
        <taxon>Aphis</taxon>
    </lineage>
</organism>
<proteinExistence type="predicted"/>
<keyword evidence="2" id="KW-1185">Reference proteome</keyword>
<evidence type="ECO:0000313" key="2">
    <source>
        <dbReference type="Proteomes" id="UP000475862"/>
    </source>
</evidence>
<dbReference type="EMBL" id="VYZN01000022">
    <property type="protein sequence ID" value="KAE9536669.1"/>
    <property type="molecule type" value="Genomic_DNA"/>
</dbReference>
<evidence type="ECO:0000313" key="1">
    <source>
        <dbReference type="EMBL" id="KAE9536669.1"/>
    </source>
</evidence>